<dbReference type="Proteomes" id="UP000007014">
    <property type="component" value="Chromosome 12"/>
</dbReference>
<dbReference type="GO" id="GO:0016747">
    <property type="term" value="F:acyltransferase activity, transferring groups other than amino-acyl groups"/>
    <property type="evidence" value="ECO:0007669"/>
    <property type="project" value="InterPro"/>
</dbReference>
<proteinExistence type="predicted"/>
<dbReference type="CDD" id="cd04301">
    <property type="entry name" value="NAT_SF"/>
    <property type="match status" value="1"/>
</dbReference>
<feature type="compositionally biased region" description="Gly residues" evidence="1">
    <location>
        <begin position="97"/>
        <end position="107"/>
    </location>
</feature>
<dbReference type="PROSITE" id="PS51186">
    <property type="entry name" value="GNAT"/>
    <property type="match status" value="1"/>
</dbReference>
<dbReference type="Gene3D" id="3.40.630.30">
    <property type="match status" value="1"/>
</dbReference>
<dbReference type="AlphaFoldDB" id="M1V8R4"/>
<dbReference type="HOGENOM" id="CLU_772451_0_0_1"/>
<feature type="domain" description="N-acetyltransferase" evidence="2">
    <location>
        <begin position="210"/>
        <end position="355"/>
    </location>
</feature>
<sequence length="359" mass="40179">MSSSREMVAAPVSMALHLSLSFVQQATRLFITSHQRLSASGVCQSVQTIRRSCPQNRNISCPPRRGLQRNALLWHLDPDSGERGALVVSLSSERQGAGTGAGTGEHGGATATESANNSKCARGVPPQSVLFRQVLRHDGWKELAAVAELRTLVFSPYAADPWFFARRKEELYNCMRSRLEINPGRNHTFVLVPRDPNAWTDAGADLPAKGIIGTADVTEYPNPCEDDGLWFGPGYLFPFLLSADRTKTRRVAKESTAGEALEETRKPGSVYISGLAIAPGFRRRGLGRFVLWEIERWTQRRYCEAMYLHVERHNVAGVRLYETFGFRPVQEREIAQLWKKRTGEREHLLMCKPLELVTS</sequence>
<evidence type="ECO:0000313" key="3">
    <source>
        <dbReference type="EMBL" id="BAM80849.1"/>
    </source>
</evidence>
<accession>M1V8R4</accession>
<dbReference type="Gramene" id="CML264CT">
    <property type="protein sequence ID" value="CML264CT"/>
    <property type="gene ID" value="CML264C"/>
</dbReference>
<dbReference type="KEGG" id="cme:CYME_CML264C"/>
<feature type="region of interest" description="Disordered" evidence="1">
    <location>
        <begin position="93"/>
        <end position="122"/>
    </location>
</feature>
<evidence type="ECO:0000259" key="2">
    <source>
        <dbReference type="PROSITE" id="PS51186"/>
    </source>
</evidence>
<dbReference type="GeneID" id="16994710"/>
<reference evidence="3 4" key="2">
    <citation type="journal article" date="2007" name="BMC Biol.">
        <title>A 100%-complete sequence reveals unusually simple genomic features in the hot-spring red alga Cyanidioschyzon merolae.</title>
        <authorList>
            <person name="Nozaki H."/>
            <person name="Takano H."/>
            <person name="Misumi O."/>
            <person name="Terasawa K."/>
            <person name="Matsuzaki M."/>
            <person name="Maruyama S."/>
            <person name="Nishida K."/>
            <person name="Yagisawa F."/>
            <person name="Yoshida Y."/>
            <person name="Fujiwara T."/>
            <person name="Takio S."/>
            <person name="Tamura K."/>
            <person name="Chung S.J."/>
            <person name="Nakamura S."/>
            <person name="Kuroiwa H."/>
            <person name="Tanaka K."/>
            <person name="Sato N."/>
            <person name="Kuroiwa T."/>
        </authorList>
    </citation>
    <scope>NUCLEOTIDE SEQUENCE [LARGE SCALE GENOMIC DNA]</scope>
    <source>
        <strain evidence="3 4">10D</strain>
    </source>
</reference>
<dbReference type="PANTHER" id="PTHR47443:SF3">
    <property type="entry name" value="GCN5-RELATED N-ACETYLTRANSFERASE 4, CHLOROPLASTIC"/>
    <property type="match status" value="1"/>
</dbReference>
<protein>
    <recommendedName>
        <fullName evidence="2">N-acetyltransferase domain-containing protein</fullName>
    </recommendedName>
</protein>
<organism evidence="3 4">
    <name type="scientific">Cyanidioschyzon merolae (strain NIES-3377 / 10D)</name>
    <name type="common">Unicellular red alga</name>
    <dbReference type="NCBI Taxonomy" id="280699"/>
    <lineage>
        <taxon>Eukaryota</taxon>
        <taxon>Rhodophyta</taxon>
        <taxon>Bangiophyceae</taxon>
        <taxon>Cyanidiales</taxon>
        <taxon>Cyanidiaceae</taxon>
        <taxon>Cyanidioschyzon</taxon>
    </lineage>
</organism>
<dbReference type="EMBL" id="AP006494">
    <property type="protein sequence ID" value="BAM80849.1"/>
    <property type="molecule type" value="Genomic_DNA"/>
</dbReference>
<dbReference type="InterPro" id="IPR000182">
    <property type="entry name" value="GNAT_dom"/>
</dbReference>
<reference evidence="3 4" key="1">
    <citation type="journal article" date="2004" name="Nature">
        <title>Genome sequence of the ultrasmall unicellular red alga Cyanidioschyzon merolae 10D.</title>
        <authorList>
            <person name="Matsuzaki M."/>
            <person name="Misumi O."/>
            <person name="Shin-i T."/>
            <person name="Maruyama S."/>
            <person name="Takahara M."/>
            <person name="Miyagishima S."/>
            <person name="Mori T."/>
            <person name="Nishida K."/>
            <person name="Yagisawa F."/>
            <person name="Nishida K."/>
            <person name="Yoshida Y."/>
            <person name="Nishimura Y."/>
            <person name="Nakao S."/>
            <person name="Kobayashi T."/>
            <person name="Momoyama Y."/>
            <person name="Higashiyama T."/>
            <person name="Minoda A."/>
            <person name="Sano M."/>
            <person name="Nomoto H."/>
            <person name="Oishi K."/>
            <person name="Hayashi H."/>
            <person name="Ohta F."/>
            <person name="Nishizaka S."/>
            <person name="Haga S."/>
            <person name="Miura S."/>
            <person name="Morishita T."/>
            <person name="Kabeya Y."/>
            <person name="Terasawa K."/>
            <person name="Suzuki Y."/>
            <person name="Ishii Y."/>
            <person name="Asakawa S."/>
            <person name="Takano H."/>
            <person name="Ohta N."/>
            <person name="Kuroiwa H."/>
            <person name="Tanaka K."/>
            <person name="Shimizu N."/>
            <person name="Sugano S."/>
            <person name="Sato N."/>
            <person name="Nozaki H."/>
            <person name="Ogasawara N."/>
            <person name="Kohara Y."/>
            <person name="Kuroiwa T."/>
        </authorList>
    </citation>
    <scope>NUCLEOTIDE SEQUENCE [LARGE SCALE GENOMIC DNA]</scope>
    <source>
        <strain evidence="3 4">10D</strain>
    </source>
</reference>
<dbReference type="Pfam" id="PF00583">
    <property type="entry name" value="Acetyltransf_1"/>
    <property type="match status" value="1"/>
</dbReference>
<name>M1V8R4_CYAM1</name>
<dbReference type="InterPro" id="IPR016181">
    <property type="entry name" value="Acyl_CoA_acyltransferase"/>
</dbReference>
<gene>
    <name evidence="3" type="ORF">CYME_CML264C</name>
</gene>
<evidence type="ECO:0000256" key="1">
    <source>
        <dbReference type="SAM" id="MobiDB-lite"/>
    </source>
</evidence>
<dbReference type="OrthoDB" id="10486760at2759"/>
<dbReference type="RefSeq" id="XP_005536885.1">
    <property type="nucleotide sequence ID" value="XM_005536828.1"/>
</dbReference>
<evidence type="ECO:0000313" key="4">
    <source>
        <dbReference type="Proteomes" id="UP000007014"/>
    </source>
</evidence>
<keyword evidence="4" id="KW-1185">Reference proteome</keyword>
<dbReference type="SUPFAM" id="SSF55729">
    <property type="entry name" value="Acyl-CoA N-acyltransferases (Nat)"/>
    <property type="match status" value="1"/>
</dbReference>
<dbReference type="PANTHER" id="PTHR47443">
    <property type="entry name" value="ACYL-COA N-ACYLTRANSFERASES (NAT) SUPERFAMILY PROTEIN"/>
    <property type="match status" value="1"/>
</dbReference>